<dbReference type="GO" id="GO:0004499">
    <property type="term" value="F:N,N-dimethylaniline monooxygenase activity"/>
    <property type="evidence" value="ECO:0007669"/>
    <property type="project" value="InterPro"/>
</dbReference>
<dbReference type="EMBL" id="KN832889">
    <property type="protein sequence ID" value="KIM94684.1"/>
    <property type="molecule type" value="Genomic_DNA"/>
</dbReference>
<sequence>MLRETYNNVDIVIIGAGISGMCAAIEYLKTHENAKLMIFEKGAGFGGTWRDNIYPGCCCDVFSNLYSFSFEQNPDWTRLYPTQDEILTYLTSVAHKHRLYKYARFNTTVDEARWNEEERIWEIHVVVNGGKDAEYGGEYTVTSNFLISGVGQLNIPKYPHITGLNSFKGKTMHSARWDWNYPLAGKKVAIIGTGATAAQIVPKVAKVASQLTVLQRTPAWVIPRHDAVIPDWRKLLIRHVQPARQWFRAESMKVRESFHEAVTQANSTKANEMRVISLSHLRKQLPDRPDLWEKFTPKYSAGCKRSVLSDDYYPTFLQDNVILETRPIERITETGILVLGEESETRFDLIIFATGFDTFDYMQPLQVFGRKGKSLSEIWNGLPRAYKGVTVEGIPNFGMLYGPNSNLTHNSLILVIEAQSRYINKLANAVLDSKARGKPLLLTPKPEVVQSYNSNLQTVLNKTSFADPNCNSWWKNSEGVITNNWPGTAVEYQNLLADIFWDDYDVEEGNGRESSVLHRRGIAQAEKVNQQTRLGNSCSLCIHTNLILKILGYLLYSVR</sequence>
<keyword evidence="6" id="KW-1185">Reference proteome</keyword>
<gene>
    <name evidence="5" type="ORF">OIDMADRAFT_45625</name>
</gene>
<keyword evidence="3" id="KW-0274">FAD</keyword>
<name>A0A0C3GTS4_OIDMZ</name>
<dbReference type="STRING" id="913774.A0A0C3GTS4"/>
<keyword evidence="4" id="KW-0560">Oxidoreductase</keyword>
<dbReference type="AlphaFoldDB" id="A0A0C3GTS4"/>
<dbReference type="PANTHER" id="PTHR42877:SF4">
    <property type="entry name" value="FAD_NAD(P)-BINDING DOMAIN-CONTAINING PROTEIN-RELATED"/>
    <property type="match status" value="1"/>
</dbReference>
<dbReference type="PANTHER" id="PTHR42877">
    <property type="entry name" value="L-ORNITHINE N(5)-MONOOXYGENASE-RELATED"/>
    <property type="match status" value="1"/>
</dbReference>
<comment type="similarity">
    <text evidence="1">Belongs to the FAD-binding monooxygenase family.</text>
</comment>
<dbReference type="Pfam" id="PF00743">
    <property type="entry name" value="FMO-like"/>
    <property type="match status" value="1"/>
</dbReference>
<reference evidence="6" key="2">
    <citation type="submission" date="2015-01" db="EMBL/GenBank/DDBJ databases">
        <title>Evolutionary Origins and Diversification of the Mycorrhizal Mutualists.</title>
        <authorList>
            <consortium name="DOE Joint Genome Institute"/>
            <consortium name="Mycorrhizal Genomics Consortium"/>
            <person name="Kohler A."/>
            <person name="Kuo A."/>
            <person name="Nagy L.G."/>
            <person name="Floudas D."/>
            <person name="Copeland A."/>
            <person name="Barry K.W."/>
            <person name="Cichocki N."/>
            <person name="Veneault-Fourrey C."/>
            <person name="LaButti K."/>
            <person name="Lindquist E.A."/>
            <person name="Lipzen A."/>
            <person name="Lundell T."/>
            <person name="Morin E."/>
            <person name="Murat C."/>
            <person name="Riley R."/>
            <person name="Ohm R."/>
            <person name="Sun H."/>
            <person name="Tunlid A."/>
            <person name="Henrissat B."/>
            <person name="Grigoriev I.V."/>
            <person name="Hibbett D.S."/>
            <person name="Martin F."/>
        </authorList>
    </citation>
    <scope>NUCLEOTIDE SEQUENCE [LARGE SCALE GENOMIC DNA]</scope>
    <source>
        <strain evidence="6">Zn</strain>
    </source>
</reference>
<evidence type="ECO:0000313" key="6">
    <source>
        <dbReference type="Proteomes" id="UP000054321"/>
    </source>
</evidence>
<dbReference type="Proteomes" id="UP000054321">
    <property type="component" value="Unassembled WGS sequence"/>
</dbReference>
<dbReference type="SUPFAM" id="SSF51905">
    <property type="entry name" value="FAD/NAD(P)-binding domain"/>
    <property type="match status" value="2"/>
</dbReference>
<dbReference type="GO" id="GO:0050660">
    <property type="term" value="F:flavin adenine dinucleotide binding"/>
    <property type="evidence" value="ECO:0007669"/>
    <property type="project" value="InterPro"/>
</dbReference>
<protein>
    <submittedName>
        <fullName evidence="5">Uncharacterized protein</fullName>
    </submittedName>
</protein>
<evidence type="ECO:0000256" key="4">
    <source>
        <dbReference type="ARBA" id="ARBA00023002"/>
    </source>
</evidence>
<evidence type="ECO:0000256" key="1">
    <source>
        <dbReference type="ARBA" id="ARBA00010139"/>
    </source>
</evidence>
<evidence type="ECO:0000256" key="2">
    <source>
        <dbReference type="ARBA" id="ARBA00022630"/>
    </source>
</evidence>
<dbReference type="InterPro" id="IPR036188">
    <property type="entry name" value="FAD/NAD-bd_sf"/>
</dbReference>
<organism evidence="5 6">
    <name type="scientific">Oidiodendron maius (strain Zn)</name>
    <dbReference type="NCBI Taxonomy" id="913774"/>
    <lineage>
        <taxon>Eukaryota</taxon>
        <taxon>Fungi</taxon>
        <taxon>Dikarya</taxon>
        <taxon>Ascomycota</taxon>
        <taxon>Pezizomycotina</taxon>
        <taxon>Leotiomycetes</taxon>
        <taxon>Leotiomycetes incertae sedis</taxon>
        <taxon>Myxotrichaceae</taxon>
        <taxon>Oidiodendron</taxon>
    </lineage>
</organism>
<dbReference type="HOGENOM" id="CLU_006937_7_1_1"/>
<dbReference type="InterPro" id="IPR020946">
    <property type="entry name" value="Flavin_mOase-like"/>
</dbReference>
<keyword evidence="2" id="KW-0285">Flavoprotein</keyword>
<evidence type="ECO:0000313" key="5">
    <source>
        <dbReference type="EMBL" id="KIM94684.1"/>
    </source>
</evidence>
<proteinExistence type="inferred from homology"/>
<dbReference type="InParanoid" id="A0A0C3GTS4"/>
<dbReference type="OrthoDB" id="74360at2759"/>
<dbReference type="InterPro" id="IPR051209">
    <property type="entry name" value="FAD-bind_Monooxygenase_sf"/>
</dbReference>
<evidence type="ECO:0000256" key="3">
    <source>
        <dbReference type="ARBA" id="ARBA00022827"/>
    </source>
</evidence>
<dbReference type="PRINTS" id="PR00411">
    <property type="entry name" value="PNDRDTASEI"/>
</dbReference>
<accession>A0A0C3GTS4</accession>
<dbReference type="GO" id="GO:0050661">
    <property type="term" value="F:NADP binding"/>
    <property type="evidence" value="ECO:0007669"/>
    <property type="project" value="InterPro"/>
</dbReference>
<dbReference type="Gene3D" id="3.50.50.60">
    <property type="entry name" value="FAD/NAD(P)-binding domain"/>
    <property type="match status" value="2"/>
</dbReference>
<reference evidence="5 6" key="1">
    <citation type="submission" date="2014-04" db="EMBL/GenBank/DDBJ databases">
        <authorList>
            <consortium name="DOE Joint Genome Institute"/>
            <person name="Kuo A."/>
            <person name="Martino E."/>
            <person name="Perotto S."/>
            <person name="Kohler A."/>
            <person name="Nagy L.G."/>
            <person name="Floudas D."/>
            <person name="Copeland A."/>
            <person name="Barry K.W."/>
            <person name="Cichocki N."/>
            <person name="Veneault-Fourrey C."/>
            <person name="LaButti K."/>
            <person name="Lindquist E.A."/>
            <person name="Lipzen A."/>
            <person name="Lundell T."/>
            <person name="Morin E."/>
            <person name="Murat C."/>
            <person name="Sun H."/>
            <person name="Tunlid A."/>
            <person name="Henrissat B."/>
            <person name="Grigoriev I.V."/>
            <person name="Hibbett D.S."/>
            <person name="Martin F."/>
            <person name="Nordberg H.P."/>
            <person name="Cantor M.N."/>
            <person name="Hua S.X."/>
        </authorList>
    </citation>
    <scope>NUCLEOTIDE SEQUENCE [LARGE SCALE GENOMIC DNA]</scope>
    <source>
        <strain evidence="5 6">Zn</strain>
    </source>
</reference>